<dbReference type="GO" id="GO:0003677">
    <property type="term" value="F:DNA binding"/>
    <property type="evidence" value="ECO:0007669"/>
    <property type="project" value="UniProtKB-KW"/>
</dbReference>
<dbReference type="SMART" id="SM00100">
    <property type="entry name" value="cNMP"/>
    <property type="match status" value="1"/>
</dbReference>
<dbReference type="InterPro" id="IPR050397">
    <property type="entry name" value="Env_Response_Regulators"/>
</dbReference>
<dbReference type="PANTHER" id="PTHR24567">
    <property type="entry name" value="CRP FAMILY TRANSCRIPTIONAL REGULATORY PROTEIN"/>
    <property type="match status" value="1"/>
</dbReference>
<dbReference type="InterPro" id="IPR036390">
    <property type="entry name" value="WH_DNA-bd_sf"/>
</dbReference>
<evidence type="ECO:0000313" key="7">
    <source>
        <dbReference type="Proteomes" id="UP000663281"/>
    </source>
</evidence>
<keyword evidence="2" id="KW-0238">DNA-binding</keyword>
<dbReference type="EMBL" id="CP071504">
    <property type="protein sequence ID" value="QSX31114.1"/>
    <property type="molecule type" value="Genomic_DNA"/>
</dbReference>
<dbReference type="SUPFAM" id="SSF46785">
    <property type="entry name" value="Winged helix' DNA-binding domain"/>
    <property type="match status" value="1"/>
</dbReference>
<dbReference type="InterPro" id="IPR014710">
    <property type="entry name" value="RmlC-like_jellyroll"/>
</dbReference>
<dbReference type="Gene3D" id="2.60.120.10">
    <property type="entry name" value="Jelly Rolls"/>
    <property type="match status" value="1"/>
</dbReference>
<dbReference type="PANTHER" id="PTHR24567:SF68">
    <property type="entry name" value="DNA-BINDING TRANSCRIPTIONAL DUAL REGULATOR CRP"/>
    <property type="match status" value="1"/>
</dbReference>
<dbReference type="KEGG" id="scyp:JYB88_05585"/>
<protein>
    <submittedName>
        <fullName evidence="6">Crp/Fnr family transcriptional regulator</fullName>
    </submittedName>
</protein>
<accession>A0A974XMI4</accession>
<dbReference type="Proteomes" id="UP000663281">
    <property type="component" value="Chromosome"/>
</dbReference>
<dbReference type="Pfam" id="PF13545">
    <property type="entry name" value="HTH_Crp_2"/>
    <property type="match status" value="1"/>
</dbReference>
<dbReference type="GO" id="GO:0005829">
    <property type="term" value="C:cytosol"/>
    <property type="evidence" value="ECO:0007669"/>
    <property type="project" value="TreeGrafter"/>
</dbReference>
<feature type="domain" description="Cyclic nucleotide-binding" evidence="4">
    <location>
        <begin position="16"/>
        <end position="125"/>
    </location>
</feature>
<dbReference type="CDD" id="cd00038">
    <property type="entry name" value="CAP_ED"/>
    <property type="match status" value="1"/>
</dbReference>
<dbReference type="AlphaFoldDB" id="A0A974XMI4"/>
<dbReference type="PROSITE" id="PS50042">
    <property type="entry name" value="CNMP_BINDING_3"/>
    <property type="match status" value="1"/>
</dbReference>
<dbReference type="InterPro" id="IPR036388">
    <property type="entry name" value="WH-like_DNA-bd_sf"/>
</dbReference>
<dbReference type="PROSITE" id="PS51063">
    <property type="entry name" value="HTH_CRP_2"/>
    <property type="match status" value="1"/>
</dbReference>
<evidence type="ECO:0000256" key="3">
    <source>
        <dbReference type="ARBA" id="ARBA00023163"/>
    </source>
</evidence>
<dbReference type="Pfam" id="PF00027">
    <property type="entry name" value="cNMP_binding"/>
    <property type="match status" value="1"/>
</dbReference>
<dbReference type="SUPFAM" id="SSF51206">
    <property type="entry name" value="cAMP-binding domain-like"/>
    <property type="match status" value="1"/>
</dbReference>
<organism evidence="6 7">
    <name type="scientific">Shewanella cyperi</name>
    <dbReference type="NCBI Taxonomy" id="2814292"/>
    <lineage>
        <taxon>Bacteria</taxon>
        <taxon>Pseudomonadati</taxon>
        <taxon>Pseudomonadota</taxon>
        <taxon>Gammaproteobacteria</taxon>
        <taxon>Alteromonadales</taxon>
        <taxon>Shewanellaceae</taxon>
        <taxon>Shewanella</taxon>
    </lineage>
</organism>
<keyword evidence="7" id="KW-1185">Reference proteome</keyword>
<gene>
    <name evidence="6" type="ORF">JYB88_05585</name>
</gene>
<evidence type="ECO:0000256" key="2">
    <source>
        <dbReference type="ARBA" id="ARBA00023125"/>
    </source>
</evidence>
<dbReference type="InterPro" id="IPR018490">
    <property type="entry name" value="cNMP-bd_dom_sf"/>
</dbReference>
<dbReference type="Gene3D" id="1.10.10.10">
    <property type="entry name" value="Winged helix-like DNA-binding domain superfamily/Winged helix DNA-binding domain"/>
    <property type="match status" value="1"/>
</dbReference>
<dbReference type="InterPro" id="IPR012318">
    <property type="entry name" value="HTH_CRP"/>
</dbReference>
<evidence type="ECO:0000313" key="6">
    <source>
        <dbReference type="EMBL" id="QSX31114.1"/>
    </source>
</evidence>
<name>A0A974XMI4_9GAMM</name>
<keyword evidence="3" id="KW-0804">Transcription</keyword>
<dbReference type="SMART" id="SM00419">
    <property type="entry name" value="HTH_CRP"/>
    <property type="match status" value="1"/>
</dbReference>
<evidence type="ECO:0000259" key="5">
    <source>
        <dbReference type="PROSITE" id="PS51063"/>
    </source>
</evidence>
<dbReference type="RefSeq" id="WP_207325768.1">
    <property type="nucleotide sequence ID" value="NZ_CP071504.1"/>
</dbReference>
<sequence>MITDAAIKNAVHSHHLFAALGQGELEQLLGSAARIQLAPQETLFRQGDVAKRFYLVIQGHLQLYRTSLQGQDKVIEVVREGRTFAEALMFSQQASYPVSAQAVSECILVSFDSEIYLGLLKRNADACIAIMAAMSVRLRKDLNEVELLSVQNAQSRLLLFLMRNLKRTGDNQGVVELDIPKRVLASRLSIQPETFSRLMKKMLTEGLIRECRGAIHIDDIGQLYASANIPLEDAQLQATAMPCERINILTLSN</sequence>
<dbReference type="InterPro" id="IPR000595">
    <property type="entry name" value="cNMP-bd_dom"/>
</dbReference>
<reference evidence="6 7" key="1">
    <citation type="submission" date="2021-03" db="EMBL/GenBank/DDBJ databases">
        <title>Novel species identification of genus Shewanella.</title>
        <authorList>
            <person name="Liu G."/>
            <person name="Zhang Q."/>
        </authorList>
    </citation>
    <scope>NUCLEOTIDE SEQUENCE [LARGE SCALE GENOMIC DNA]</scope>
    <source>
        <strain evidence="6 7">FJAT-53726</strain>
    </source>
</reference>
<evidence type="ECO:0000256" key="1">
    <source>
        <dbReference type="ARBA" id="ARBA00023015"/>
    </source>
</evidence>
<proteinExistence type="predicted"/>
<dbReference type="GO" id="GO:0003700">
    <property type="term" value="F:DNA-binding transcription factor activity"/>
    <property type="evidence" value="ECO:0007669"/>
    <property type="project" value="TreeGrafter"/>
</dbReference>
<evidence type="ECO:0000259" key="4">
    <source>
        <dbReference type="PROSITE" id="PS50042"/>
    </source>
</evidence>
<keyword evidence="1" id="KW-0805">Transcription regulation</keyword>
<feature type="domain" description="HTH crp-type" evidence="5">
    <location>
        <begin position="151"/>
        <end position="221"/>
    </location>
</feature>